<proteinExistence type="predicted"/>
<comment type="caution">
    <text evidence="1">The sequence shown here is derived from an EMBL/GenBank/DDBJ whole genome shotgun (WGS) entry which is preliminary data.</text>
</comment>
<dbReference type="EMBL" id="JACTNZ010000004">
    <property type="protein sequence ID" value="KAG5553303.1"/>
    <property type="molecule type" value="Genomic_DNA"/>
</dbReference>
<reference evidence="1" key="1">
    <citation type="submission" date="2020-08" db="EMBL/GenBank/DDBJ databases">
        <title>Plant Genome Project.</title>
        <authorList>
            <person name="Zhang R.-G."/>
        </authorList>
    </citation>
    <scope>NUCLEOTIDE SEQUENCE</scope>
    <source>
        <strain evidence="1">WSP0</strain>
        <tissue evidence="1">Leaf</tissue>
    </source>
</reference>
<dbReference type="Proteomes" id="UP000823749">
    <property type="component" value="Chromosome 4"/>
</dbReference>
<dbReference type="AlphaFoldDB" id="A0AAV6KL40"/>
<sequence length="87" mass="9970">MLQSTFQTRQLIDPNLYWFAIPNIGSLLKGLSQVAAVDLVIRHSFVHEDVLLFWYAAFSYGRVLRVWLGVVREVQLQETMGGCTLEL</sequence>
<evidence type="ECO:0000313" key="2">
    <source>
        <dbReference type="Proteomes" id="UP000823749"/>
    </source>
</evidence>
<protein>
    <submittedName>
        <fullName evidence="1">Uncharacterized protein</fullName>
    </submittedName>
</protein>
<name>A0AAV6KL40_9ERIC</name>
<organism evidence="1 2">
    <name type="scientific">Rhododendron griersonianum</name>
    <dbReference type="NCBI Taxonomy" id="479676"/>
    <lineage>
        <taxon>Eukaryota</taxon>
        <taxon>Viridiplantae</taxon>
        <taxon>Streptophyta</taxon>
        <taxon>Embryophyta</taxon>
        <taxon>Tracheophyta</taxon>
        <taxon>Spermatophyta</taxon>
        <taxon>Magnoliopsida</taxon>
        <taxon>eudicotyledons</taxon>
        <taxon>Gunneridae</taxon>
        <taxon>Pentapetalae</taxon>
        <taxon>asterids</taxon>
        <taxon>Ericales</taxon>
        <taxon>Ericaceae</taxon>
        <taxon>Ericoideae</taxon>
        <taxon>Rhodoreae</taxon>
        <taxon>Rhododendron</taxon>
    </lineage>
</organism>
<keyword evidence="2" id="KW-1185">Reference proteome</keyword>
<evidence type="ECO:0000313" key="1">
    <source>
        <dbReference type="EMBL" id="KAG5553303.1"/>
    </source>
</evidence>
<accession>A0AAV6KL40</accession>
<gene>
    <name evidence="1" type="ORF">RHGRI_011237</name>
</gene>